<dbReference type="GO" id="GO:0035556">
    <property type="term" value="P:intracellular signal transduction"/>
    <property type="evidence" value="ECO:0007669"/>
    <property type="project" value="TreeGrafter"/>
</dbReference>
<keyword evidence="4" id="KW-0547">Nucleotide-binding</keyword>
<dbReference type="PANTHER" id="PTHR47634:SF9">
    <property type="entry name" value="PROTEIN KINASE DOMAIN-CONTAINING PROTEIN-RELATED"/>
    <property type="match status" value="1"/>
</dbReference>
<protein>
    <recommendedName>
        <fullName evidence="1">non-specific serine/threonine protein kinase</fullName>
        <ecNumber evidence="1">2.7.11.1</ecNumber>
    </recommendedName>
</protein>
<dbReference type="Gene3D" id="1.10.510.10">
    <property type="entry name" value="Transferase(Phosphotransferase) domain 1"/>
    <property type="match status" value="1"/>
</dbReference>
<evidence type="ECO:0000313" key="11">
    <source>
        <dbReference type="Proteomes" id="UP000594220"/>
    </source>
</evidence>
<evidence type="ECO:0000256" key="6">
    <source>
        <dbReference type="ARBA" id="ARBA00022840"/>
    </source>
</evidence>
<reference evidence="10" key="2">
    <citation type="submission" date="2025-09" db="UniProtKB">
        <authorList>
            <consortium name="Ensembl"/>
        </authorList>
    </citation>
    <scope>IDENTIFICATION</scope>
</reference>
<sequence length="233" mass="25304">FLLLSCAGDDLVCQLDPCDIMKLGVKIADLGSACWTPVCKEIQTQPYRALEVLLGLDYSTPADIWSTGCLAFEMVTGERLFETPWDHIARIIELLGSIPPSMALSWKGASAFFSRRGERRGTAAPQKWVLGLEQLQLAPFLVVCPELPRSSGSGGGGVDLHFSAFSWCRCSVFTSNPLLSRLVLVAAARIFLHLVVSRVCCAGWVPSSPACLGLSTQVQQVCVEQRVAMTRSL</sequence>
<evidence type="ECO:0000259" key="9">
    <source>
        <dbReference type="PROSITE" id="PS50011"/>
    </source>
</evidence>
<keyword evidence="2" id="KW-0723">Serine/threonine-protein kinase</keyword>
<reference evidence="10" key="1">
    <citation type="submission" date="2025-08" db="UniProtKB">
        <authorList>
            <consortium name="Ensembl"/>
        </authorList>
    </citation>
    <scope>IDENTIFICATION</scope>
</reference>
<dbReference type="EC" id="2.7.11.1" evidence="1"/>
<comment type="catalytic activity">
    <reaction evidence="8">
        <text>L-seryl-[protein] + ATP = O-phospho-L-seryl-[protein] + ADP + H(+)</text>
        <dbReference type="Rhea" id="RHEA:17989"/>
        <dbReference type="Rhea" id="RHEA-COMP:9863"/>
        <dbReference type="Rhea" id="RHEA-COMP:11604"/>
        <dbReference type="ChEBI" id="CHEBI:15378"/>
        <dbReference type="ChEBI" id="CHEBI:29999"/>
        <dbReference type="ChEBI" id="CHEBI:30616"/>
        <dbReference type="ChEBI" id="CHEBI:83421"/>
        <dbReference type="ChEBI" id="CHEBI:456216"/>
        <dbReference type="EC" id="2.7.11.1"/>
    </reaction>
</comment>
<dbReference type="GO" id="GO:0050684">
    <property type="term" value="P:regulation of mRNA processing"/>
    <property type="evidence" value="ECO:0007669"/>
    <property type="project" value="TreeGrafter"/>
</dbReference>
<dbReference type="PROSITE" id="PS50011">
    <property type="entry name" value="PROTEIN_KINASE_DOM"/>
    <property type="match status" value="1"/>
</dbReference>
<keyword evidence="3" id="KW-0808">Transferase</keyword>
<dbReference type="SUPFAM" id="SSF56112">
    <property type="entry name" value="Protein kinase-like (PK-like)"/>
    <property type="match status" value="1"/>
</dbReference>
<accession>A0A7M4FIX7</accession>
<dbReference type="GO" id="GO:0005634">
    <property type="term" value="C:nucleus"/>
    <property type="evidence" value="ECO:0007669"/>
    <property type="project" value="TreeGrafter"/>
</dbReference>
<evidence type="ECO:0000313" key="10">
    <source>
        <dbReference type="Ensembl" id="ENSCPRP00005024643.1"/>
    </source>
</evidence>
<dbReference type="GO" id="GO:0004674">
    <property type="term" value="F:protein serine/threonine kinase activity"/>
    <property type="evidence" value="ECO:0007669"/>
    <property type="project" value="UniProtKB-KW"/>
</dbReference>
<dbReference type="InterPro" id="IPR051334">
    <property type="entry name" value="SRPK"/>
</dbReference>
<organism evidence="10 11">
    <name type="scientific">Crocodylus porosus</name>
    <name type="common">Saltwater crocodile</name>
    <name type="synonym">Estuarine crocodile</name>
    <dbReference type="NCBI Taxonomy" id="8502"/>
    <lineage>
        <taxon>Eukaryota</taxon>
        <taxon>Metazoa</taxon>
        <taxon>Chordata</taxon>
        <taxon>Craniata</taxon>
        <taxon>Vertebrata</taxon>
        <taxon>Euteleostomi</taxon>
        <taxon>Archelosauria</taxon>
        <taxon>Archosauria</taxon>
        <taxon>Crocodylia</taxon>
        <taxon>Longirostres</taxon>
        <taxon>Crocodylidae</taxon>
        <taxon>Crocodylus</taxon>
    </lineage>
</organism>
<evidence type="ECO:0000256" key="4">
    <source>
        <dbReference type="ARBA" id="ARBA00022741"/>
    </source>
</evidence>
<keyword evidence="6" id="KW-0067">ATP-binding</keyword>
<dbReference type="GO" id="GO:0000245">
    <property type="term" value="P:spliceosomal complex assembly"/>
    <property type="evidence" value="ECO:0007669"/>
    <property type="project" value="TreeGrafter"/>
</dbReference>
<evidence type="ECO:0000256" key="8">
    <source>
        <dbReference type="ARBA" id="ARBA00048679"/>
    </source>
</evidence>
<keyword evidence="11" id="KW-1185">Reference proteome</keyword>
<evidence type="ECO:0000256" key="7">
    <source>
        <dbReference type="ARBA" id="ARBA00047899"/>
    </source>
</evidence>
<name>A0A7M4FIX7_CROPO</name>
<dbReference type="GO" id="GO:0005524">
    <property type="term" value="F:ATP binding"/>
    <property type="evidence" value="ECO:0007669"/>
    <property type="project" value="UniProtKB-KW"/>
</dbReference>
<evidence type="ECO:0000256" key="1">
    <source>
        <dbReference type="ARBA" id="ARBA00012513"/>
    </source>
</evidence>
<dbReference type="InterPro" id="IPR000719">
    <property type="entry name" value="Prot_kinase_dom"/>
</dbReference>
<dbReference type="Ensembl" id="ENSCPRT00005028778.1">
    <property type="protein sequence ID" value="ENSCPRP00005024643.1"/>
    <property type="gene ID" value="ENSCPRG00005017131.1"/>
</dbReference>
<dbReference type="PANTHER" id="PTHR47634">
    <property type="entry name" value="PROTEIN KINASE DOMAIN-CONTAINING PROTEIN-RELATED"/>
    <property type="match status" value="1"/>
</dbReference>
<keyword evidence="5" id="KW-0418">Kinase</keyword>
<evidence type="ECO:0000256" key="3">
    <source>
        <dbReference type="ARBA" id="ARBA00022679"/>
    </source>
</evidence>
<dbReference type="Pfam" id="PF00069">
    <property type="entry name" value="Pkinase"/>
    <property type="match status" value="1"/>
</dbReference>
<comment type="catalytic activity">
    <reaction evidence="7">
        <text>L-threonyl-[protein] + ATP = O-phospho-L-threonyl-[protein] + ADP + H(+)</text>
        <dbReference type="Rhea" id="RHEA:46608"/>
        <dbReference type="Rhea" id="RHEA-COMP:11060"/>
        <dbReference type="Rhea" id="RHEA-COMP:11605"/>
        <dbReference type="ChEBI" id="CHEBI:15378"/>
        <dbReference type="ChEBI" id="CHEBI:30013"/>
        <dbReference type="ChEBI" id="CHEBI:30616"/>
        <dbReference type="ChEBI" id="CHEBI:61977"/>
        <dbReference type="ChEBI" id="CHEBI:456216"/>
        <dbReference type="EC" id="2.7.11.1"/>
    </reaction>
</comment>
<dbReference type="AlphaFoldDB" id="A0A7M4FIX7"/>
<proteinExistence type="predicted"/>
<evidence type="ECO:0000256" key="2">
    <source>
        <dbReference type="ARBA" id="ARBA00022527"/>
    </source>
</evidence>
<dbReference type="GeneTree" id="ENSGT00940000166769"/>
<dbReference type="Proteomes" id="UP000594220">
    <property type="component" value="Unplaced"/>
</dbReference>
<dbReference type="GO" id="GO:0005737">
    <property type="term" value="C:cytoplasm"/>
    <property type="evidence" value="ECO:0007669"/>
    <property type="project" value="TreeGrafter"/>
</dbReference>
<dbReference type="InterPro" id="IPR011009">
    <property type="entry name" value="Kinase-like_dom_sf"/>
</dbReference>
<feature type="domain" description="Protein kinase" evidence="9">
    <location>
        <begin position="1"/>
        <end position="141"/>
    </location>
</feature>
<evidence type="ECO:0000256" key="5">
    <source>
        <dbReference type="ARBA" id="ARBA00022777"/>
    </source>
</evidence>